<dbReference type="InterPro" id="IPR040198">
    <property type="entry name" value="Fido_containing"/>
</dbReference>
<organism evidence="4 5">
    <name type="scientific">Candidatus Aphodocola excrementigallinarum</name>
    <dbReference type="NCBI Taxonomy" id="2840670"/>
    <lineage>
        <taxon>Bacteria</taxon>
        <taxon>Bacillati</taxon>
        <taxon>Bacillota</taxon>
        <taxon>Bacilli</taxon>
        <taxon>Candidatus Aphodocola</taxon>
    </lineage>
</organism>
<dbReference type="EMBL" id="DVMT01000005">
    <property type="protein sequence ID" value="HIU39752.1"/>
    <property type="molecule type" value="Genomic_DNA"/>
</dbReference>
<comment type="caution">
    <text evidence="4">The sequence shown here is derived from an EMBL/GenBank/DDBJ whole genome shotgun (WGS) entry which is preliminary data.</text>
</comment>
<dbReference type="InterPro" id="IPR003812">
    <property type="entry name" value="Fido"/>
</dbReference>
<dbReference type="InterPro" id="IPR036597">
    <property type="entry name" value="Fido-like_dom_sf"/>
</dbReference>
<evidence type="ECO:0000259" key="3">
    <source>
        <dbReference type="PROSITE" id="PS51459"/>
    </source>
</evidence>
<reference evidence="4" key="1">
    <citation type="submission" date="2020-10" db="EMBL/GenBank/DDBJ databases">
        <authorList>
            <person name="Gilroy R."/>
        </authorList>
    </citation>
    <scope>NUCLEOTIDE SEQUENCE</scope>
    <source>
        <strain evidence="4">CHK193-30670</strain>
    </source>
</reference>
<keyword evidence="2" id="KW-0067">ATP-binding</keyword>
<evidence type="ECO:0000256" key="1">
    <source>
        <dbReference type="PIRSR" id="PIRSR640198-1"/>
    </source>
</evidence>
<dbReference type="PROSITE" id="PS51459">
    <property type="entry name" value="FIDO"/>
    <property type="match status" value="1"/>
</dbReference>
<dbReference type="PANTHER" id="PTHR13504:SF38">
    <property type="entry name" value="FIDO DOMAIN-CONTAINING PROTEIN"/>
    <property type="match status" value="1"/>
</dbReference>
<evidence type="ECO:0000256" key="2">
    <source>
        <dbReference type="PIRSR" id="PIRSR640198-2"/>
    </source>
</evidence>
<evidence type="ECO:0000313" key="5">
    <source>
        <dbReference type="Proteomes" id="UP000824074"/>
    </source>
</evidence>
<keyword evidence="2" id="KW-0547">Nucleotide-binding</keyword>
<name>A0A9D1IM04_9FIRM</name>
<dbReference type="AlphaFoldDB" id="A0A9D1IM04"/>
<feature type="binding site" evidence="2">
    <location>
        <begin position="211"/>
        <end position="218"/>
    </location>
    <ligand>
        <name>ATP</name>
        <dbReference type="ChEBI" id="CHEBI:30616"/>
    </ligand>
</feature>
<dbReference type="Proteomes" id="UP000824074">
    <property type="component" value="Unassembled WGS sequence"/>
</dbReference>
<reference evidence="4" key="2">
    <citation type="journal article" date="2021" name="PeerJ">
        <title>Extensive microbial diversity within the chicken gut microbiome revealed by metagenomics and culture.</title>
        <authorList>
            <person name="Gilroy R."/>
            <person name="Ravi A."/>
            <person name="Getino M."/>
            <person name="Pursley I."/>
            <person name="Horton D.L."/>
            <person name="Alikhan N.F."/>
            <person name="Baker D."/>
            <person name="Gharbi K."/>
            <person name="Hall N."/>
            <person name="Watson M."/>
            <person name="Adriaenssens E.M."/>
            <person name="Foster-Nyarko E."/>
            <person name="Jarju S."/>
            <person name="Secka A."/>
            <person name="Antonio M."/>
            <person name="Oren A."/>
            <person name="Chaudhuri R.R."/>
            <person name="La Ragione R."/>
            <person name="Hildebrand F."/>
            <person name="Pallen M.J."/>
        </authorList>
    </citation>
    <scope>NUCLEOTIDE SEQUENCE</scope>
    <source>
        <strain evidence="4">CHK193-30670</strain>
    </source>
</reference>
<evidence type="ECO:0000313" key="4">
    <source>
        <dbReference type="EMBL" id="HIU39752.1"/>
    </source>
</evidence>
<accession>A0A9D1IM04</accession>
<sequence length="295" mass="34767">MNKADVYGVSEFTDEEARNYISLLFDGYEKRKKEKRLYTHEGIPELIIRTYYSFVKKPHFDQIVKNFKNRYIYNENKVEDVKPNEEKRGLACVYDYIQTKEDLENISIYDLSYIHEALYSKTPFPEFGGKYRKREIYLLGQTENGIKTGNVELCPYWNITHEMNKLRPVVDELVKRGLSLGKNPDVNNLISYINDCVTLNCKIIKIHPFEDGNGRVTRAFTNLLFRLANIPPIYVENKEKLKYQEAMNNALSKGDYTDIIDFYHFKICDSIMALDINIKKNLYKDADLNKKEKRI</sequence>
<dbReference type="PANTHER" id="PTHR13504">
    <property type="entry name" value="FIDO DOMAIN-CONTAINING PROTEIN DDB_G0283145"/>
    <property type="match status" value="1"/>
</dbReference>
<gene>
    <name evidence="4" type="ORF">IAB68_00415</name>
</gene>
<feature type="domain" description="Fido" evidence="3">
    <location>
        <begin position="106"/>
        <end position="265"/>
    </location>
</feature>
<proteinExistence type="predicted"/>
<dbReference type="Pfam" id="PF02661">
    <property type="entry name" value="Fic"/>
    <property type="match status" value="1"/>
</dbReference>
<dbReference type="GO" id="GO:0005524">
    <property type="term" value="F:ATP binding"/>
    <property type="evidence" value="ECO:0007669"/>
    <property type="project" value="UniProtKB-KW"/>
</dbReference>
<dbReference type="SUPFAM" id="SSF140931">
    <property type="entry name" value="Fic-like"/>
    <property type="match status" value="1"/>
</dbReference>
<feature type="active site" evidence="1">
    <location>
        <position position="207"/>
    </location>
</feature>
<dbReference type="Gene3D" id="1.10.3290.10">
    <property type="entry name" value="Fido-like domain"/>
    <property type="match status" value="1"/>
</dbReference>
<protein>
    <submittedName>
        <fullName evidence="4">Fic family protein</fullName>
    </submittedName>
</protein>